<dbReference type="EMBL" id="OU466863">
    <property type="protein sequence ID" value="CAH2080120.1"/>
    <property type="molecule type" value="Genomic_DNA"/>
</dbReference>
<dbReference type="InterPro" id="IPR032675">
    <property type="entry name" value="LRR_dom_sf"/>
</dbReference>
<feature type="non-terminal residue" evidence="2">
    <location>
        <position position="1"/>
    </location>
</feature>
<evidence type="ECO:0000313" key="3">
    <source>
        <dbReference type="Proteomes" id="UP000836841"/>
    </source>
</evidence>
<protein>
    <recommendedName>
        <fullName evidence="1">F-box domain-containing protein</fullName>
    </recommendedName>
</protein>
<organism evidence="2 3">
    <name type="scientific">Thlaspi arvense</name>
    <name type="common">Field penny-cress</name>
    <dbReference type="NCBI Taxonomy" id="13288"/>
    <lineage>
        <taxon>Eukaryota</taxon>
        <taxon>Viridiplantae</taxon>
        <taxon>Streptophyta</taxon>
        <taxon>Embryophyta</taxon>
        <taxon>Tracheophyta</taxon>
        <taxon>Spermatophyta</taxon>
        <taxon>Magnoliopsida</taxon>
        <taxon>eudicotyledons</taxon>
        <taxon>Gunneridae</taxon>
        <taxon>Pentapetalae</taxon>
        <taxon>rosids</taxon>
        <taxon>malvids</taxon>
        <taxon>Brassicales</taxon>
        <taxon>Brassicaceae</taxon>
        <taxon>Thlaspideae</taxon>
        <taxon>Thlaspi</taxon>
    </lineage>
</organism>
<accession>A0AAU9TDK9</accession>
<proteinExistence type="predicted"/>
<dbReference type="PANTHER" id="PTHR38926:SF13">
    <property type="entry name" value="F-BOX DOMAIN CONTAINING PROTEIN, EXPRESSED"/>
    <property type="match status" value="1"/>
</dbReference>
<evidence type="ECO:0000259" key="1">
    <source>
        <dbReference type="Pfam" id="PF12937"/>
    </source>
</evidence>
<feature type="domain" description="F-box" evidence="1">
    <location>
        <begin position="21"/>
        <end position="63"/>
    </location>
</feature>
<dbReference type="SUPFAM" id="SSF52058">
    <property type="entry name" value="L domain-like"/>
    <property type="match status" value="1"/>
</dbReference>
<reference evidence="2 3" key="1">
    <citation type="submission" date="2022-03" db="EMBL/GenBank/DDBJ databases">
        <authorList>
            <person name="Nunn A."/>
            <person name="Chopra R."/>
            <person name="Nunn A."/>
            <person name="Contreras Garrido A."/>
        </authorList>
    </citation>
    <scope>NUCLEOTIDE SEQUENCE [LARGE SCALE GENOMIC DNA]</scope>
</reference>
<dbReference type="PANTHER" id="PTHR38926">
    <property type="entry name" value="F-BOX DOMAIN CONTAINING PROTEIN, EXPRESSED"/>
    <property type="match status" value="1"/>
</dbReference>
<dbReference type="Gene3D" id="3.80.10.10">
    <property type="entry name" value="Ribonuclease Inhibitor"/>
    <property type="match status" value="2"/>
</dbReference>
<gene>
    <name evidence="2" type="ORF">TAV2_LOCUS24380</name>
</gene>
<dbReference type="InterPro" id="IPR001810">
    <property type="entry name" value="F-box_dom"/>
</dbReference>
<keyword evidence="3" id="KW-1185">Reference proteome</keyword>
<name>A0AAU9TDK9_THLAR</name>
<evidence type="ECO:0000313" key="2">
    <source>
        <dbReference type="EMBL" id="CAH2080120.1"/>
    </source>
</evidence>
<dbReference type="AlphaFoldDB" id="A0AAU9TDK9"/>
<dbReference type="Proteomes" id="UP000836841">
    <property type="component" value="Chromosome 7"/>
</dbReference>
<dbReference type="Pfam" id="PF12937">
    <property type="entry name" value="F-box-like"/>
    <property type="match status" value="1"/>
</dbReference>
<sequence length="507" mass="58796">LSTMAEDRVNVVTRSEKLDIDILLRIFQKCFSLQELVNSGSAHVCREWRAACCEPILWNTLDLSHMKSNFIKVPQKPFVYVESRSDENLTRLLKLSMSLSKGNTRTMIVHFNLFLNDYMLTYTAIRCPNLRRLVLPAWNRIKKKGLSNAIQCCKSLESLTMPSISKPYSVFSSIAMNCKNFRELKVMGPINLSFVQVLVQLLPDLKVISLRCNSIDQDALITILDKMESLEVLNISHSYLLRQETIIVKELDKTIMNKASKLKRFITCMERDTCVMCQRTEEDEGIMRWYKYEEGLWKADEGNTRTMIVHFNLFLNDYMLTYTAIRCPNLRRLVLPAWNRIKKKGLSNAIQCCKSLESLTMPSISKPYSVFSSIAMNCKNFRELKVMGPINLSFVQVLVQLLPDLKVISLRCNSIDQDALITILDKMESLEVLNISHSYLLRQETIIVKELDKTIMNKASKLKRFITCMERDTCVMCQRMEEDEGIMRWYKYEEGLWKADEVASLHL</sequence>